<organism evidence="4 5">
    <name type="scientific">Handroanthus impetiginosus</name>
    <dbReference type="NCBI Taxonomy" id="429701"/>
    <lineage>
        <taxon>Eukaryota</taxon>
        <taxon>Viridiplantae</taxon>
        <taxon>Streptophyta</taxon>
        <taxon>Embryophyta</taxon>
        <taxon>Tracheophyta</taxon>
        <taxon>Spermatophyta</taxon>
        <taxon>Magnoliopsida</taxon>
        <taxon>eudicotyledons</taxon>
        <taxon>Gunneridae</taxon>
        <taxon>Pentapetalae</taxon>
        <taxon>asterids</taxon>
        <taxon>lamiids</taxon>
        <taxon>Lamiales</taxon>
        <taxon>Bignoniaceae</taxon>
        <taxon>Crescentiina</taxon>
        <taxon>Tabebuia alliance</taxon>
        <taxon>Handroanthus</taxon>
    </lineage>
</organism>
<keyword evidence="4" id="KW-0326">Glycosidase</keyword>
<name>A0A2G9I1K7_9LAMI</name>
<protein>
    <submittedName>
        <fullName evidence="4">Alpha-N-acetylglucosaminidase</fullName>
        <ecNumber evidence="4">3.2.1.50</ecNumber>
    </submittedName>
</protein>
<keyword evidence="2" id="KW-0732">Signal</keyword>
<dbReference type="STRING" id="429701.A0A2G9I1K7"/>
<proteinExistence type="predicted"/>
<dbReference type="Proteomes" id="UP000231279">
    <property type="component" value="Unassembled WGS sequence"/>
</dbReference>
<evidence type="ECO:0000256" key="2">
    <source>
        <dbReference type="SAM" id="SignalP"/>
    </source>
</evidence>
<dbReference type="InterPro" id="IPR007781">
    <property type="entry name" value="NAGLU"/>
</dbReference>
<dbReference type="InterPro" id="IPR024240">
    <property type="entry name" value="NAGLU_N"/>
</dbReference>
<evidence type="ECO:0000313" key="4">
    <source>
        <dbReference type="EMBL" id="PIN23633.1"/>
    </source>
</evidence>
<sequence length="195" mass="21442">MNSNKNSKLLFIAISLLLLSLCSSYSIQESEALESILNRLNAKKPSPSEQESAAEGVLRRLLPTHLSSFKFKIISKDVCGGNSCFQISNYRSLSKGPAEIMIKGTTAVDITSGLHWYLKYWCGAHVSWDKTGGVQLGSVPKPGSLPAVKHGGVTIQRPVPWNYYQNVVTSSYAFSNCFMWSFLHLSSLSCSDKDV</sequence>
<keyword evidence="1 4" id="KW-0378">Hydrolase</keyword>
<feature type="signal peptide" evidence="2">
    <location>
        <begin position="1"/>
        <end position="24"/>
    </location>
</feature>
<dbReference type="PANTHER" id="PTHR12872:SF1">
    <property type="entry name" value="ALPHA-N-ACETYLGLUCOSAMINIDASE"/>
    <property type="match status" value="1"/>
</dbReference>
<dbReference type="InterPro" id="IPR029018">
    <property type="entry name" value="Hex-like_dom2"/>
</dbReference>
<dbReference type="AlphaFoldDB" id="A0A2G9I1K7"/>
<dbReference type="PANTHER" id="PTHR12872">
    <property type="entry name" value="ALPHA-N-ACETYLGLUCOSAMINIDASE"/>
    <property type="match status" value="1"/>
</dbReference>
<feature type="chain" id="PRO_5013963790" evidence="2">
    <location>
        <begin position="25"/>
        <end position="195"/>
    </location>
</feature>
<dbReference type="EC" id="3.2.1.50" evidence="4"/>
<dbReference type="GO" id="GO:0004561">
    <property type="term" value="F:alpha-N-acetylglucosaminidase activity"/>
    <property type="evidence" value="ECO:0007669"/>
    <property type="project" value="UniProtKB-EC"/>
</dbReference>
<dbReference type="Gene3D" id="3.30.379.10">
    <property type="entry name" value="Chitobiase/beta-hexosaminidase domain 2-like"/>
    <property type="match status" value="1"/>
</dbReference>
<dbReference type="OrthoDB" id="64736at2759"/>
<evidence type="ECO:0000259" key="3">
    <source>
        <dbReference type="Pfam" id="PF12971"/>
    </source>
</evidence>
<comment type="caution">
    <text evidence="4">The sequence shown here is derived from an EMBL/GenBank/DDBJ whole genome shotgun (WGS) entry which is preliminary data.</text>
</comment>
<evidence type="ECO:0000313" key="5">
    <source>
        <dbReference type="Proteomes" id="UP000231279"/>
    </source>
</evidence>
<keyword evidence="5" id="KW-1185">Reference proteome</keyword>
<dbReference type="EMBL" id="NKXS01000538">
    <property type="protein sequence ID" value="PIN23633.1"/>
    <property type="molecule type" value="Genomic_DNA"/>
</dbReference>
<gene>
    <name evidence="4" type="ORF">CDL12_03624</name>
</gene>
<evidence type="ECO:0000256" key="1">
    <source>
        <dbReference type="ARBA" id="ARBA00022801"/>
    </source>
</evidence>
<dbReference type="Pfam" id="PF12971">
    <property type="entry name" value="NAGLU_N"/>
    <property type="match status" value="1"/>
</dbReference>
<reference evidence="5" key="1">
    <citation type="journal article" date="2018" name="Gigascience">
        <title>Genome assembly of the Pink Ipe (Handroanthus impetiginosus, Bignoniaceae), a highly valued, ecologically keystone Neotropical timber forest tree.</title>
        <authorList>
            <person name="Silva-Junior O.B."/>
            <person name="Grattapaglia D."/>
            <person name="Novaes E."/>
            <person name="Collevatti R.G."/>
        </authorList>
    </citation>
    <scope>NUCLEOTIDE SEQUENCE [LARGE SCALE GENOMIC DNA]</scope>
    <source>
        <strain evidence="5">cv. UFG-1</strain>
    </source>
</reference>
<accession>A0A2G9I1K7</accession>
<feature type="domain" description="Alpha-N-acetylglucosaminidase N-terminal" evidence="3">
    <location>
        <begin position="53"/>
        <end position="146"/>
    </location>
</feature>